<evidence type="ECO:0000256" key="1">
    <source>
        <dbReference type="ARBA" id="ARBA00023127"/>
    </source>
</evidence>
<comment type="caution">
    <text evidence="4">The sequence shown here is derived from an EMBL/GenBank/DDBJ whole genome shotgun (WGS) entry which is preliminary data.</text>
</comment>
<evidence type="ECO:0000313" key="4">
    <source>
        <dbReference type="EMBL" id="CAI4212866.1"/>
    </source>
</evidence>
<dbReference type="Pfam" id="PF16899">
    <property type="entry name" value="Cyclin_C_2"/>
    <property type="match status" value="1"/>
</dbReference>
<dbReference type="EMBL" id="CALLCH030000006">
    <property type="protein sequence ID" value="CAI4212866.1"/>
    <property type="molecule type" value="Genomic_DNA"/>
</dbReference>
<dbReference type="Proteomes" id="UP000838763">
    <property type="component" value="Unassembled WGS sequence"/>
</dbReference>
<protein>
    <recommendedName>
        <fullName evidence="3">Cyclin C-terminal domain-containing protein</fullName>
    </recommendedName>
</protein>
<evidence type="ECO:0000259" key="3">
    <source>
        <dbReference type="Pfam" id="PF16899"/>
    </source>
</evidence>
<keyword evidence="5" id="KW-1185">Reference proteome</keyword>
<dbReference type="OrthoDB" id="340962at2759"/>
<accession>A0A9P1GZW9</accession>
<keyword evidence="1" id="KW-0195">Cyclin</keyword>
<organism evidence="4 5">
    <name type="scientific">Parascedosporium putredinis</name>
    <dbReference type="NCBI Taxonomy" id="1442378"/>
    <lineage>
        <taxon>Eukaryota</taxon>
        <taxon>Fungi</taxon>
        <taxon>Dikarya</taxon>
        <taxon>Ascomycota</taxon>
        <taxon>Pezizomycotina</taxon>
        <taxon>Sordariomycetes</taxon>
        <taxon>Hypocreomycetidae</taxon>
        <taxon>Microascales</taxon>
        <taxon>Microascaceae</taxon>
        <taxon>Parascedosporium</taxon>
    </lineage>
</organism>
<dbReference type="InterPro" id="IPR031658">
    <property type="entry name" value="Cyclin_C_2"/>
</dbReference>
<sequence>MDVIEDSRYRQSTQFRIWSYSRSKLAELRAKTNALATTHISNRLSTGGGAQEGAAPLPEFLTAEEEERLLKATAAVHLRRFYVTNSVMTYSPTDILKTCLFAEKFPNTTAEEVPLITDAYFHYTPSQIMFAALLMADRELAQRFIQQSFDYSIENAANTNNVMKPSEGAMEALQRKIVKTIEACRELLETEPPERMDNYWSTPEANKDVRPLIRKLKKCRDPDRADLVALQKSRREQAVKKDRPAKRRRALTTPLDPLWMERKRGGEAEEDGRGIRRSLWASSVSEGMPSWTHKLTLPFLLL</sequence>
<dbReference type="InterPro" id="IPR036915">
    <property type="entry name" value="Cyclin-like_sf"/>
</dbReference>
<name>A0A9P1GZW9_9PEZI</name>
<dbReference type="Gene3D" id="1.10.472.10">
    <property type="entry name" value="Cyclin-like"/>
    <property type="match status" value="1"/>
</dbReference>
<evidence type="ECO:0000313" key="5">
    <source>
        <dbReference type="Proteomes" id="UP000838763"/>
    </source>
</evidence>
<dbReference type="SUPFAM" id="SSF47954">
    <property type="entry name" value="Cyclin-like"/>
    <property type="match status" value="2"/>
</dbReference>
<gene>
    <name evidence="4" type="ORF">PPNO1_LOCUS2612</name>
</gene>
<feature type="domain" description="Cyclin C-terminal" evidence="3">
    <location>
        <begin position="114"/>
        <end position="189"/>
    </location>
</feature>
<feature type="region of interest" description="Disordered" evidence="2">
    <location>
        <begin position="234"/>
        <end position="254"/>
    </location>
</feature>
<proteinExistence type="predicted"/>
<reference evidence="4" key="1">
    <citation type="submission" date="2022-11" db="EMBL/GenBank/DDBJ databases">
        <authorList>
            <person name="Scott C."/>
            <person name="Bruce N."/>
        </authorList>
    </citation>
    <scope>NUCLEOTIDE SEQUENCE</scope>
</reference>
<dbReference type="AlphaFoldDB" id="A0A9P1GZW9"/>
<evidence type="ECO:0000256" key="2">
    <source>
        <dbReference type="SAM" id="MobiDB-lite"/>
    </source>
</evidence>